<dbReference type="EMBL" id="RBKU01000001">
    <property type="protein sequence ID" value="RKR85079.1"/>
    <property type="molecule type" value="Genomic_DNA"/>
</dbReference>
<protein>
    <recommendedName>
        <fullName evidence="3">Lipoprotein</fullName>
    </recommendedName>
</protein>
<name>A0A495JAJ2_9SPHI</name>
<comment type="caution">
    <text evidence="1">The sequence shown here is derived from an EMBL/GenBank/DDBJ whole genome shotgun (WGS) entry which is preliminary data.</text>
</comment>
<dbReference type="Proteomes" id="UP000268007">
    <property type="component" value="Unassembled WGS sequence"/>
</dbReference>
<accession>A0A495JAJ2</accession>
<evidence type="ECO:0000313" key="2">
    <source>
        <dbReference type="Proteomes" id="UP000268007"/>
    </source>
</evidence>
<organism evidence="1 2">
    <name type="scientific">Mucilaginibacter gracilis</name>
    <dbReference type="NCBI Taxonomy" id="423350"/>
    <lineage>
        <taxon>Bacteria</taxon>
        <taxon>Pseudomonadati</taxon>
        <taxon>Bacteroidota</taxon>
        <taxon>Sphingobacteriia</taxon>
        <taxon>Sphingobacteriales</taxon>
        <taxon>Sphingobacteriaceae</taxon>
        <taxon>Mucilaginibacter</taxon>
    </lineage>
</organism>
<keyword evidence="2" id="KW-1185">Reference proteome</keyword>
<evidence type="ECO:0008006" key="3">
    <source>
        <dbReference type="Google" id="ProtNLM"/>
    </source>
</evidence>
<gene>
    <name evidence="1" type="ORF">BDD43_5335</name>
</gene>
<evidence type="ECO:0000313" key="1">
    <source>
        <dbReference type="EMBL" id="RKR85079.1"/>
    </source>
</evidence>
<dbReference type="AlphaFoldDB" id="A0A495JAJ2"/>
<reference evidence="1 2" key="1">
    <citation type="submission" date="2018-10" db="EMBL/GenBank/DDBJ databases">
        <title>Genomic Encyclopedia of Archaeal and Bacterial Type Strains, Phase II (KMG-II): from individual species to whole genera.</title>
        <authorList>
            <person name="Goeker M."/>
        </authorList>
    </citation>
    <scope>NUCLEOTIDE SEQUENCE [LARGE SCALE GENOMIC DNA]</scope>
    <source>
        <strain evidence="1 2">DSM 18602</strain>
    </source>
</reference>
<proteinExistence type="predicted"/>
<sequence>MVPVMVLYCTAQATYLTNNMKLKTFLSVLALSTATVVLTNCGGESKTAAASATSKKATTTTSAQAAPAADTGKVVYPPLDKALYDSVMKRSAHGDTTGKWPVKNTPYPVAGAILPFKRVVAFYGNLYAKKMGILGEIPPKEMLAKLQAECKHWEKADPKTPVQPALHYIAVVAQGDAGKDGKYRYRMPFKQIDSVLVLAKKINAIVFLDVQVALSNIHAELPLFEKYLAMPQVNFGMDPEFSMKDGSKPGKKIGTYDAEDINYVSAYLTGLVKKYNLPPKILVVHRFTKKMVTNYKSIKLHPEVQLVMDMDGWGEPDLKLGTWRYFVYGEPVQFTGFKLFYKNDIKKAPHHMMTPEEVLKLKPNPNYIQYQ</sequence>